<accession>A0A8X6NA52</accession>
<dbReference type="EMBL" id="BMAW01102299">
    <property type="protein sequence ID" value="GFT03606.1"/>
    <property type="molecule type" value="Genomic_DNA"/>
</dbReference>
<dbReference type="Proteomes" id="UP000887013">
    <property type="component" value="Unassembled WGS sequence"/>
</dbReference>
<protein>
    <recommendedName>
        <fullName evidence="1">Mutator-like transposase domain-containing protein</fullName>
    </recommendedName>
</protein>
<evidence type="ECO:0000313" key="2">
    <source>
        <dbReference type="EMBL" id="GFT03606.1"/>
    </source>
</evidence>
<dbReference type="AlphaFoldDB" id="A0A8X6NA52"/>
<name>A0A8X6NA52_NEPPI</name>
<dbReference type="Pfam" id="PF20700">
    <property type="entry name" value="Mutator"/>
    <property type="match status" value="1"/>
</dbReference>
<dbReference type="InterPro" id="IPR049012">
    <property type="entry name" value="Mutator_transp_dom"/>
</dbReference>
<comment type="caution">
    <text evidence="2">The sequence shown here is derived from an EMBL/GenBank/DDBJ whole genome shotgun (WGS) entry which is preliminary data.</text>
</comment>
<evidence type="ECO:0000259" key="1">
    <source>
        <dbReference type="Pfam" id="PF20700"/>
    </source>
</evidence>
<keyword evidence="3" id="KW-1185">Reference proteome</keyword>
<reference evidence="2" key="1">
    <citation type="submission" date="2020-08" db="EMBL/GenBank/DDBJ databases">
        <title>Multicomponent nature underlies the extraordinary mechanical properties of spider dragline silk.</title>
        <authorList>
            <person name="Kono N."/>
            <person name="Nakamura H."/>
            <person name="Mori M."/>
            <person name="Yoshida Y."/>
            <person name="Ohtoshi R."/>
            <person name="Malay A.D."/>
            <person name="Moran D.A.P."/>
            <person name="Tomita M."/>
            <person name="Numata K."/>
            <person name="Arakawa K."/>
        </authorList>
    </citation>
    <scope>NUCLEOTIDE SEQUENCE</scope>
</reference>
<dbReference type="OrthoDB" id="10069847at2759"/>
<feature type="domain" description="Mutator-like transposase" evidence="1">
    <location>
        <begin position="82"/>
        <end position="170"/>
    </location>
</feature>
<organism evidence="2 3">
    <name type="scientific">Nephila pilipes</name>
    <name type="common">Giant wood spider</name>
    <name type="synonym">Nephila maculata</name>
    <dbReference type="NCBI Taxonomy" id="299642"/>
    <lineage>
        <taxon>Eukaryota</taxon>
        <taxon>Metazoa</taxon>
        <taxon>Ecdysozoa</taxon>
        <taxon>Arthropoda</taxon>
        <taxon>Chelicerata</taxon>
        <taxon>Arachnida</taxon>
        <taxon>Araneae</taxon>
        <taxon>Araneomorphae</taxon>
        <taxon>Entelegynae</taxon>
        <taxon>Araneoidea</taxon>
        <taxon>Nephilidae</taxon>
        <taxon>Nephila</taxon>
    </lineage>
</organism>
<evidence type="ECO:0000313" key="3">
    <source>
        <dbReference type="Proteomes" id="UP000887013"/>
    </source>
</evidence>
<gene>
    <name evidence="2" type="primary">AVEN_271635_1</name>
    <name evidence="2" type="ORF">NPIL_154661</name>
</gene>
<sequence>MSSGITNGFDDINIRLAYGMRCIRKVNSTEKTFYAIMNLPPPSAKFERYNDVLLRSLTATCLETGKDCTIWTVQDCGWWYFEYLRKYCFKCKNRSNEDHTYEKNFEGFSGRMESYSILKIFQRSERLSNVRYENYFGVGDSKAFNTISKTKVYGDDVEVKQLECIGHLQK</sequence>
<proteinExistence type="predicted"/>